<dbReference type="Proteomes" id="UP000664578">
    <property type="component" value="Unassembled WGS sequence"/>
</dbReference>
<dbReference type="RefSeq" id="WP_206782641.1">
    <property type="nucleotide sequence ID" value="NZ_CP060274.1"/>
</dbReference>
<gene>
    <name evidence="2" type="ORF">JF537_11130</name>
</gene>
<dbReference type="AlphaFoldDB" id="A0A8I1MH06"/>
<organism evidence="2 3">
    <name type="scientific">Priestia flexa</name>
    <dbReference type="NCBI Taxonomy" id="86664"/>
    <lineage>
        <taxon>Bacteria</taxon>
        <taxon>Bacillati</taxon>
        <taxon>Bacillota</taxon>
        <taxon>Bacilli</taxon>
        <taxon>Bacillales</taxon>
        <taxon>Bacillaceae</taxon>
        <taxon>Priestia</taxon>
    </lineage>
</organism>
<evidence type="ECO:0000313" key="3">
    <source>
        <dbReference type="Proteomes" id="UP000664578"/>
    </source>
</evidence>
<dbReference type="GO" id="GO:0016747">
    <property type="term" value="F:acyltransferase activity, transferring groups other than amino-acyl groups"/>
    <property type="evidence" value="ECO:0007669"/>
    <property type="project" value="InterPro"/>
</dbReference>
<evidence type="ECO:0000313" key="2">
    <source>
        <dbReference type="EMBL" id="MBN8252127.1"/>
    </source>
</evidence>
<name>A0A8I1MH06_9BACI</name>
<dbReference type="CDD" id="cd04301">
    <property type="entry name" value="NAT_SF"/>
    <property type="match status" value="1"/>
</dbReference>
<reference evidence="2" key="1">
    <citation type="submission" date="2020-12" db="EMBL/GenBank/DDBJ databases">
        <title>PHA producing bacteria isolated from mangrove.</title>
        <authorList>
            <person name="Zheng W."/>
            <person name="Yu S."/>
            <person name="Huang Y."/>
        </authorList>
    </citation>
    <scope>NUCLEOTIDE SEQUENCE</scope>
    <source>
        <strain evidence="2">GN22-4</strain>
    </source>
</reference>
<accession>A0A8I1MH06</accession>
<dbReference type="PROSITE" id="PS51186">
    <property type="entry name" value="GNAT"/>
    <property type="match status" value="1"/>
</dbReference>
<dbReference type="EMBL" id="JAEMWV010000005">
    <property type="protein sequence ID" value="MBN8252127.1"/>
    <property type="molecule type" value="Genomic_DNA"/>
</dbReference>
<feature type="domain" description="N-acetyltransferase" evidence="1">
    <location>
        <begin position="1"/>
        <end position="153"/>
    </location>
</feature>
<evidence type="ECO:0000259" key="1">
    <source>
        <dbReference type="PROSITE" id="PS51186"/>
    </source>
</evidence>
<keyword evidence="2" id="KW-0808">Transferase</keyword>
<dbReference type="InterPro" id="IPR016181">
    <property type="entry name" value="Acyl_CoA_acyltransferase"/>
</dbReference>
<comment type="caution">
    <text evidence="2">The sequence shown here is derived from an EMBL/GenBank/DDBJ whole genome shotgun (WGS) entry which is preliminary data.</text>
</comment>
<dbReference type="Gene3D" id="3.40.630.30">
    <property type="match status" value="1"/>
</dbReference>
<protein>
    <submittedName>
        <fullName evidence="2">N-acetyltransferase</fullName>
    </submittedName>
</protein>
<dbReference type="InterPro" id="IPR000182">
    <property type="entry name" value="GNAT_dom"/>
</dbReference>
<dbReference type="Pfam" id="PF00583">
    <property type="entry name" value="Acetyltransf_1"/>
    <property type="match status" value="1"/>
</dbReference>
<proteinExistence type="predicted"/>
<dbReference type="SUPFAM" id="SSF55729">
    <property type="entry name" value="Acyl-CoA N-acyltransferases (Nat)"/>
    <property type="match status" value="1"/>
</dbReference>
<sequence>MSIRVETREDYKTVEQVIELAFQDEKFSDQTEHRLVHCLRESTEWIEELSLVYELHGEIVGHVLLTKAYIGTERAETLALAPVSVLPAHQKKGIGTQLINKSLDVAARLRFGSVIVLGHQAYYPKFGFVKASAHGIKAPFEIADELFMVKELRPHDLDHVSGVVEYSSCFGG</sequence>